<name>A0A4Y8LBA3_9BACT</name>
<comment type="caution">
    <text evidence="9">The sequence shown here is derived from an EMBL/GenBank/DDBJ whole genome shotgun (WGS) entry which is preliminary data.</text>
</comment>
<feature type="transmembrane region" description="Helical" evidence="8">
    <location>
        <begin position="12"/>
        <end position="39"/>
    </location>
</feature>
<evidence type="ECO:0000256" key="7">
    <source>
        <dbReference type="ARBA" id="ARBA00023136"/>
    </source>
</evidence>
<feature type="transmembrane region" description="Helical" evidence="8">
    <location>
        <begin position="73"/>
        <end position="93"/>
    </location>
</feature>
<organism evidence="9 10">
    <name type="scientific">Dysgonomonas capnocytophagoides</name>
    <dbReference type="NCBI Taxonomy" id="45254"/>
    <lineage>
        <taxon>Bacteria</taxon>
        <taxon>Pseudomonadati</taxon>
        <taxon>Bacteroidota</taxon>
        <taxon>Bacteroidia</taxon>
        <taxon>Bacteroidales</taxon>
        <taxon>Dysgonomonadaceae</taxon>
        <taxon>Dysgonomonas</taxon>
    </lineage>
</organism>
<comment type="similarity">
    <text evidence="2">Belongs to the MreD family.</text>
</comment>
<dbReference type="GO" id="GO:0008360">
    <property type="term" value="P:regulation of cell shape"/>
    <property type="evidence" value="ECO:0007669"/>
    <property type="project" value="UniProtKB-KW"/>
</dbReference>
<dbReference type="EMBL" id="SOML01000001">
    <property type="protein sequence ID" value="TFD98722.1"/>
    <property type="molecule type" value="Genomic_DNA"/>
</dbReference>
<feature type="transmembrane region" description="Helical" evidence="8">
    <location>
        <begin position="139"/>
        <end position="159"/>
    </location>
</feature>
<feature type="transmembrane region" description="Helical" evidence="8">
    <location>
        <begin position="105"/>
        <end position="127"/>
    </location>
</feature>
<keyword evidence="7 8" id="KW-0472">Membrane</keyword>
<evidence type="ECO:0000256" key="4">
    <source>
        <dbReference type="ARBA" id="ARBA00022692"/>
    </source>
</evidence>
<dbReference type="Proteomes" id="UP000297861">
    <property type="component" value="Unassembled WGS sequence"/>
</dbReference>
<evidence type="ECO:0000256" key="6">
    <source>
        <dbReference type="ARBA" id="ARBA00022989"/>
    </source>
</evidence>
<accession>A0A4Y8LBA3</accession>
<feature type="transmembrane region" description="Helical" evidence="8">
    <location>
        <begin position="51"/>
        <end position="67"/>
    </location>
</feature>
<dbReference type="RefSeq" id="WP_026625217.1">
    <property type="nucleotide sequence ID" value="NZ_JBKUNW010000012.1"/>
</dbReference>
<keyword evidence="3" id="KW-1003">Cell membrane</keyword>
<evidence type="ECO:0000256" key="5">
    <source>
        <dbReference type="ARBA" id="ARBA00022960"/>
    </source>
</evidence>
<evidence type="ECO:0000256" key="8">
    <source>
        <dbReference type="SAM" id="Phobius"/>
    </source>
</evidence>
<keyword evidence="10" id="KW-1185">Reference proteome</keyword>
<comment type="subcellular location">
    <subcellularLocation>
        <location evidence="1">Cell membrane</location>
        <topology evidence="1">Multi-pass membrane protein</topology>
    </subcellularLocation>
</comment>
<evidence type="ECO:0000313" key="10">
    <source>
        <dbReference type="Proteomes" id="UP000297861"/>
    </source>
</evidence>
<dbReference type="NCBIfam" id="TIGR03426">
    <property type="entry name" value="shape_MreD"/>
    <property type="match status" value="1"/>
</dbReference>
<reference evidence="9 10" key="1">
    <citation type="submission" date="2019-03" db="EMBL/GenBank/DDBJ databases">
        <title>San Antonio Military Medical Center submission to MRSN (WRAIR), pending publication.</title>
        <authorList>
            <person name="Blyth D.M."/>
            <person name="Mccarthy S.L."/>
            <person name="Schall S.E."/>
            <person name="Stam J.A."/>
            <person name="Ong A.C."/>
            <person name="Mcgann P.T."/>
        </authorList>
    </citation>
    <scope>NUCLEOTIDE SEQUENCE [LARGE SCALE GENOMIC DNA]</scope>
    <source>
        <strain evidence="9 10">MRSN571793</strain>
    </source>
</reference>
<protein>
    <submittedName>
        <fullName evidence="9">Rod shape-determining protein MreD</fullName>
    </submittedName>
</protein>
<dbReference type="GO" id="GO:0005886">
    <property type="term" value="C:plasma membrane"/>
    <property type="evidence" value="ECO:0007669"/>
    <property type="project" value="UniProtKB-SubCell"/>
</dbReference>
<proteinExistence type="inferred from homology"/>
<sequence length="170" mass="19426">MTSNWLKQLILFVMLILIQVLVLNHISFMGYATPLLYIYFILKMPLGTNRNLLIFLGFLLGICIDVFCNTLGVNAAASVLLAFVCLPIQRLFFEREDFENFVPSLDNLGFAFMKYAFVGVFIHHAILISLNSFSYFNPAIIVLRILSSTVFTTILIYAIEGFSVKRRKHE</sequence>
<dbReference type="AlphaFoldDB" id="A0A4Y8LBA3"/>
<keyword evidence="4 8" id="KW-0812">Transmembrane</keyword>
<dbReference type="STRING" id="1121485.GCA_000426485_00998"/>
<keyword evidence="6 8" id="KW-1133">Transmembrane helix</keyword>
<dbReference type="InterPro" id="IPR007227">
    <property type="entry name" value="Cell_shape_determining_MreD"/>
</dbReference>
<evidence type="ECO:0000256" key="3">
    <source>
        <dbReference type="ARBA" id="ARBA00022475"/>
    </source>
</evidence>
<dbReference type="OrthoDB" id="1132160at2"/>
<keyword evidence="5" id="KW-0133">Cell shape</keyword>
<evidence type="ECO:0000256" key="1">
    <source>
        <dbReference type="ARBA" id="ARBA00004651"/>
    </source>
</evidence>
<evidence type="ECO:0000313" key="9">
    <source>
        <dbReference type="EMBL" id="TFD98722.1"/>
    </source>
</evidence>
<gene>
    <name evidence="9" type="primary">mreD</name>
    <name evidence="9" type="ORF">E2605_01150</name>
</gene>
<evidence type="ECO:0000256" key="2">
    <source>
        <dbReference type="ARBA" id="ARBA00007776"/>
    </source>
</evidence>